<dbReference type="InterPro" id="IPR029068">
    <property type="entry name" value="Glyas_Bleomycin-R_OHBP_Dase"/>
</dbReference>
<accession>A0ABR9J1F0</accession>
<evidence type="ECO:0000313" key="2">
    <source>
        <dbReference type="EMBL" id="MBE1509289.1"/>
    </source>
</evidence>
<dbReference type="EMBL" id="JADBEC010000003">
    <property type="protein sequence ID" value="MBE1509289.1"/>
    <property type="molecule type" value="Genomic_DNA"/>
</dbReference>
<proteinExistence type="predicted"/>
<dbReference type="Gene3D" id="3.10.180.10">
    <property type="entry name" value="2,3-Dihydroxybiphenyl 1,2-Dioxygenase, domain 1"/>
    <property type="match status" value="1"/>
</dbReference>
<dbReference type="InterPro" id="IPR004360">
    <property type="entry name" value="Glyas_Fos-R_dOase_dom"/>
</dbReference>
<dbReference type="Proteomes" id="UP000620262">
    <property type="component" value="Unassembled WGS sequence"/>
</dbReference>
<protein>
    <submittedName>
        <fullName evidence="2">Enzyme related to lactoylglutathione lyase</fullName>
    </submittedName>
</protein>
<sequence length="127" mass="13890">MTLLEAVLPLNRLVIYAGDVEKTAAFYETHFGFKPMPLPGDRIVELVSQDGGANIMLHRAARGQRSGQSVVKLVFDVENVEAFCAECAGNGLTFGPIHETDGYVFANAKDPCQNSIQVSSRAFRTER</sequence>
<reference evidence="2 3" key="1">
    <citation type="submission" date="2020-10" db="EMBL/GenBank/DDBJ databases">
        <title>Sequencing the genomes of 1000 actinobacteria strains.</title>
        <authorList>
            <person name="Klenk H.-P."/>
        </authorList>
    </citation>
    <scope>NUCLEOTIDE SEQUENCE [LARGE SCALE GENOMIC DNA]</scope>
    <source>
        <strain evidence="2 3">DSM 7307</strain>
    </source>
</reference>
<evidence type="ECO:0000259" key="1">
    <source>
        <dbReference type="PROSITE" id="PS51819"/>
    </source>
</evidence>
<dbReference type="SUPFAM" id="SSF54593">
    <property type="entry name" value="Glyoxalase/Bleomycin resistance protein/Dihydroxybiphenyl dioxygenase"/>
    <property type="match status" value="1"/>
</dbReference>
<keyword evidence="3" id="KW-1185">Reference proteome</keyword>
<gene>
    <name evidence="2" type="ORF">H4W29_006536</name>
</gene>
<dbReference type="GO" id="GO:0016829">
    <property type="term" value="F:lyase activity"/>
    <property type="evidence" value="ECO:0007669"/>
    <property type="project" value="UniProtKB-KW"/>
</dbReference>
<dbReference type="InterPro" id="IPR037523">
    <property type="entry name" value="VOC_core"/>
</dbReference>
<dbReference type="PROSITE" id="PS51819">
    <property type="entry name" value="VOC"/>
    <property type="match status" value="1"/>
</dbReference>
<keyword evidence="2" id="KW-0456">Lyase</keyword>
<dbReference type="Pfam" id="PF00903">
    <property type="entry name" value="Glyoxalase"/>
    <property type="match status" value="1"/>
</dbReference>
<evidence type="ECO:0000313" key="3">
    <source>
        <dbReference type="Proteomes" id="UP000620262"/>
    </source>
</evidence>
<name>A0ABR9J1F0_RHIVS</name>
<feature type="domain" description="VOC" evidence="1">
    <location>
        <begin position="9"/>
        <end position="121"/>
    </location>
</feature>
<organism evidence="2 3">
    <name type="scientific">Rhizobium viscosum</name>
    <name type="common">Arthrobacter viscosus</name>
    <dbReference type="NCBI Taxonomy" id="1673"/>
    <lineage>
        <taxon>Bacteria</taxon>
        <taxon>Pseudomonadati</taxon>
        <taxon>Pseudomonadota</taxon>
        <taxon>Alphaproteobacteria</taxon>
        <taxon>Hyphomicrobiales</taxon>
        <taxon>Rhizobiaceae</taxon>
        <taxon>Rhizobium/Agrobacterium group</taxon>
        <taxon>Rhizobium</taxon>
    </lineage>
</organism>
<comment type="caution">
    <text evidence="2">The sequence shown here is derived from an EMBL/GenBank/DDBJ whole genome shotgun (WGS) entry which is preliminary data.</text>
</comment>